<dbReference type="InterPro" id="IPR035441">
    <property type="entry name" value="TFIIS/LEDGF_dom_sf"/>
</dbReference>
<keyword evidence="4" id="KW-1185">Reference proteome</keyword>
<evidence type="ECO:0000259" key="2">
    <source>
        <dbReference type="Pfam" id="PF08711"/>
    </source>
</evidence>
<organism evidence="3 4">
    <name type="scientific">Coccomyxa subellipsoidea</name>
    <dbReference type="NCBI Taxonomy" id="248742"/>
    <lineage>
        <taxon>Eukaryota</taxon>
        <taxon>Viridiplantae</taxon>
        <taxon>Chlorophyta</taxon>
        <taxon>core chlorophytes</taxon>
        <taxon>Trebouxiophyceae</taxon>
        <taxon>Trebouxiophyceae incertae sedis</taxon>
        <taxon>Coccomyxaceae</taxon>
        <taxon>Coccomyxa</taxon>
    </lineage>
</organism>
<name>A0ABR2YSQ4_9CHLO</name>
<protein>
    <recommendedName>
        <fullName evidence="2">TFIIS N-terminal domain-containing protein</fullName>
    </recommendedName>
</protein>
<evidence type="ECO:0000313" key="4">
    <source>
        <dbReference type="Proteomes" id="UP001491310"/>
    </source>
</evidence>
<dbReference type="InterPro" id="IPR017923">
    <property type="entry name" value="TFIIS_N"/>
</dbReference>
<reference evidence="3 4" key="1">
    <citation type="journal article" date="2024" name="Nat. Commun.">
        <title>Phylogenomics reveals the evolutionary origins of lichenization in chlorophyte algae.</title>
        <authorList>
            <person name="Puginier C."/>
            <person name="Libourel C."/>
            <person name="Otte J."/>
            <person name="Skaloud P."/>
            <person name="Haon M."/>
            <person name="Grisel S."/>
            <person name="Petersen M."/>
            <person name="Berrin J.G."/>
            <person name="Delaux P.M."/>
            <person name="Dal Grande F."/>
            <person name="Keller J."/>
        </authorList>
    </citation>
    <scope>NUCLEOTIDE SEQUENCE [LARGE SCALE GENOMIC DNA]</scope>
    <source>
        <strain evidence="3 4">SAG 216-7</strain>
    </source>
</reference>
<dbReference type="Proteomes" id="UP001491310">
    <property type="component" value="Unassembled WGS sequence"/>
</dbReference>
<evidence type="ECO:0000256" key="1">
    <source>
        <dbReference type="SAM" id="MobiDB-lite"/>
    </source>
</evidence>
<feature type="compositionally biased region" description="Low complexity" evidence="1">
    <location>
        <begin position="405"/>
        <end position="423"/>
    </location>
</feature>
<dbReference type="EMBL" id="JALJOT010000005">
    <property type="protein sequence ID" value="KAK9914878.1"/>
    <property type="molecule type" value="Genomic_DNA"/>
</dbReference>
<sequence length="520" mass="55598">MLGREDAQVLANQAGCSESQVREYFTKLRSNVALQQSSASTGSASLTEEAGTAAAAGPAMDELVSLDAARKAGLMDLQRYLDEAGGIASAKHAGPVASLMARAASAEVREALLQALLRTASSQVLAQLAGSGRTLDTLEFWAKWAETDRQSTVLRLLLSVLQRLPVPAALLKNSGLQKTIARLQKYSKPGIAASTKVLLHRWYHLEQPAFQAAAGPMPPPLPPVRVTVQAPPVNSGPPHSPAPQWPTSAQLPVFKPGSPRSAGLYVPQTNAPAAAPPPMTFQHSHGQTELLQPSNSFYRGMAGRLGSMDKPEQAQSPRKVLSADEIVRAKEKERSRLASAAGFSGRPGPSKSSRLDANSLLNIASRRANPRPNVHPLLHSQGRTAPGMLPAHQQGLGGWHHHQQQQRPLQLPQQQTQPQQTQQGARPHPSAISQRPSVRPASGEQSKEAARQRARNLQQPAAMYEGPEVIPASPAEPEEEGQIAKQPAKVPILPTDPLERTQQLKALHDAGVPVDMLQGS</sequence>
<feature type="compositionally biased region" description="Polar residues" evidence="1">
    <location>
        <begin position="350"/>
        <end position="362"/>
    </location>
</feature>
<feature type="region of interest" description="Disordered" evidence="1">
    <location>
        <begin position="333"/>
        <end position="494"/>
    </location>
</feature>
<comment type="caution">
    <text evidence="3">The sequence shown here is derived from an EMBL/GenBank/DDBJ whole genome shotgun (WGS) entry which is preliminary data.</text>
</comment>
<feature type="domain" description="TFIIS N-terminal" evidence="2">
    <location>
        <begin position="157"/>
        <end position="202"/>
    </location>
</feature>
<gene>
    <name evidence="3" type="ORF">WJX75_001722</name>
</gene>
<dbReference type="SUPFAM" id="SSF47676">
    <property type="entry name" value="Conserved domain common to transcription factors TFIIS, elongin A, CRSP70"/>
    <property type="match status" value="1"/>
</dbReference>
<dbReference type="Pfam" id="PF08711">
    <property type="entry name" value="Med26"/>
    <property type="match status" value="1"/>
</dbReference>
<proteinExistence type="predicted"/>
<accession>A0ABR2YSQ4</accession>
<evidence type="ECO:0000313" key="3">
    <source>
        <dbReference type="EMBL" id="KAK9914878.1"/>
    </source>
</evidence>